<organism evidence="3 4">
    <name type="scientific">Gonapodya prolifera (strain JEL478)</name>
    <name type="common">Monoblepharis prolifera</name>
    <dbReference type="NCBI Taxonomy" id="1344416"/>
    <lineage>
        <taxon>Eukaryota</taxon>
        <taxon>Fungi</taxon>
        <taxon>Fungi incertae sedis</taxon>
        <taxon>Chytridiomycota</taxon>
        <taxon>Chytridiomycota incertae sedis</taxon>
        <taxon>Monoblepharidomycetes</taxon>
        <taxon>Monoblepharidales</taxon>
        <taxon>Gonapodyaceae</taxon>
        <taxon>Gonapodya</taxon>
    </lineage>
</organism>
<dbReference type="PANTHER" id="PTHR44019">
    <property type="entry name" value="WD REPEAT-CONTAINING PROTEIN 55"/>
    <property type="match status" value="1"/>
</dbReference>
<dbReference type="InterPro" id="IPR015943">
    <property type="entry name" value="WD40/YVTN_repeat-like_dom_sf"/>
</dbReference>
<dbReference type="EMBL" id="KQ965763">
    <property type="protein sequence ID" value="KXS15313.1"/>
    <property type="molecule type" value="Genomic_DNA"/>
</dbReference>
<name>A0A139AFW9_GONPJ</name>
<evidence type="ECO:0000256" key="2">
    <source>
        <dbReference type="ARBA" id="ARBA00022737"/>
    </source>
</evidence>
<accession>A0A139AFW9</accession>
<dbReference type="OrthoDB" id="10681663at2759"/>
<evidence type="ECO:0000313" key="3">
    <source>
        <dbReference type="EMBL" id="KXS15313.1"/>
    </source>
</evidence>
<dbReference type="PANTHER" id="PTHR44019:SF8">
    <property type="entry name" value="POC1 CENTRIOLAR PROTEIN HOMOLOG"/>
    <property type="match status" value="1"/>
</dbReference>
<dbReference type="Gene3D" id="2.130.10.10">
    <property type="entry name" value="YVTN repeat-like/Quinoprotein amine dehydrogenase"/>
    <property type="match status" value="1"/>
</dbReference>
<dbReference type="InterPro" id="IPR001680">
    <property type="entry name" value="WD40_rpt"/>
</dbReference>
<sequence>MYGAPRPIIGANLAGSMVQVHAINKADGGVLVYANSVGADLRVQGIPRTLVQVDVNHKTIKSLQGHCARWKFRTGPGQEHERLVALTVSDTQVVESGSGRRFLVSGGYDRTVKCWDGESAAPIAQYEHMNDVLIVSAGLDQQGCPIVLSADEAGLLILARIETDIEKPCRGRWRRKPISPNAADHALSVTLGRNSSAGVAFATYGFQVATKSATAVCYDLETSKAYARLKGFGYGAAGTSALNVSGTILAVGTCEPTVKDKDLENKDRVLRLFDVRKSSTAVPLLGQVETRMSDCNFITFSPDERLVVCGDMERVGHVYDLRRFREPLHVFTHPLSSTFKYGSEDREGLHFGGWTSGGLFLSGGGGAVRFWDFGRGSPMIRSIGDSSDVRFDGEVTCATLSDDETVVVVGTGAGSIYTMSLGDSLVGFDDFGVQEVVWPGEFRLIPEGQV</sequence>
<keyword evidence="1" id="KW-0853">WD repeat</keyword>
<dbReference type="Pfam" id="PF00400">
    <property type="entry name" value="WD40"/>
    <property type="match status" value="1"/>
</dbReference>
<dbReference type="InterPro" id="IPR036322">
    <property type="entry name" value="WD40_repeat_dom_sf"/>
</dbReference>
<proteinExistence type="predicted"/>
<dbReference type="InterPro" id="IPR050505">
    <property type="entry name" value="WDR55/POC1"/>
</dbReference>
<protein>
    <submittedName>
        <fullName evidence="3">WD40 repeat-like protein</fullName>
    </submittedName>
</protein>
<reference evidence="3 4" key="1">
    <citation type="journal article" date="2015" name="Genome Biol. Evol.">
        <title>Phylogenomic analyses indicate that early fungi evolved digesting cell walls of algal ancestors of land plants.</title>
        <authorList>
            <person name="Chang Y."/>
            <person name="Wang S."/>
            <person name="Sekimoto S."/>
            <person name="Aerts A.L."/>
            <person name="Choi C."/>
            <person name="Clum A."/>
            <person name="LaButti K.M."/>
            <person name="Lindquist E.A."/>
            <person name="Yee Ngan C."/>
            <person name="Ohm R.A."/>
            <person name="Salamov A.A."/>
            <person name="Grigoriev I.V."/>
            <person name="Spatafora J.W."/>
            <person name="Berbee M.L."/>
        </authorList>
    </citation>
    <scope>NUCLEOTIDE SEQUENCE [LARGE SCALE GENOMIC DNA]</scope>
    <source>
        <strain evidence="3 4">JEL478</strain>
    </source>
</reference>
<keyword evidence="4" id="KW-1185">Reference proteome</keyword>
<evidence type="ECO:0000313" key="4">
    <source>
        <dbReference type="Proteomes" id="UP000070544"/>
    </source>
</evidence>
<evidence type="ECO:0000256" key="1">
    <source>
        <dbReference type="ARBA" id="ARBA00022574"/>
    </source>
</evidence>
<dbReference type="AlphaFoldDB" id="A0A139AFW9"/>
<dbReference type="SMART" id="SM00320">
    <property type="entry name" value="WD40"/>
    <property type="match status" value="4"/>
</dbReference>
<dbReference type="STRING" id="1344416.A0A139AFW9"/>
<dbReference type="SUPFAM" id="SSF50978">
    <property type="entry name" value="WD40 repeat-like"/>
    <property type="match status" value="1"/>
</dbReference>
<dbReference type="Proteomes" id="UP000070544">
    <property type="component" value="Unassembled WGS sequence"/>
</dbReference>
<keyword evidence="2" id="KW-0677">Repeat</keyword>
<gene>
    <name evidence="3" type="ORF">M427DRAFT_135261</name>
</gene>